<feature type="compositionally biased region" description="Basic and acidic residues" evidence="8">
    <location>
        <begin position="662"/>
        <end position="671"/>
    </location>
</feature>
<feature type="region of interest" description="Disordered" evidence="8">
    <location>
        <begin position="635"/>
        <end position="718"/>
    </location>
</feature>
<dbReference type="InterPro" id="IPR012340">
    <property type="entry name" value="NA-bd_OB-fold"/>
</dbReference>
<dbReference type="GO" id="GO:0043047">
    <property type="term" value="F:single-stranded telomeric DNA binding"/>
    <property type="evidence" value="ECO:0007669"/>
    <property type="project" value="InterPro"/>
</dbReference>
<organism evidence="10 11">
    <name type="scientific">Lunasporangiospora selenospora</name>
    <dbReference type="NCBI Taxonomy" id="979761"/>
    <lineage>
        <taxon>Eukaryota</taxon>
        <taxon>Fungi</taxon>
        <taxon>Fungi incertae sedis</taxon>
        <taxon>Mucoromycota</taxon>
        <taxon>Mortierellomycotina</taxon>
        <taxon>Mortierellomycetes</taxon>
        <taxon>Mortierellales</taxon>
        <taxon>Mortierellaceae</taxon>
        <taxon>Lunasporangiospora</taxon>
    </lineage>
</organism>
<reference evidence="10" key="1">
    <citation type="journal article" date="2020" name="Fungal Divers.">
        <title>Resolving the Mortierellaceae phylogeny through synthesis of multi-gene phylogenetics and phylogenomics.</title>
        <authorList>
            <person name="Vandepol N."/>
            <person name="Liber J."/>
            <person name="Desiro A."/>
            <person name="Na H."/>
            <person name="Kennedy M."/>
            <person name="Barry K."/>
            <person name="Grigoriev I.V."/>
            <person name="Miller A.N."/>
            <person name="O'Donnell K."/>
            <person name="Stajich J.E."/>
            <person name="Bonito G."/>
        </authorList>
    </citation>
    <scope>NUCLEOTIDE SEQUENCE</scope>
    <source>
        <strain evidence="10">KOD1015</strain>
    </source>
</reference>
<dbReference type="OrthoDB" id="2186770at2759"/>
<dbReference type="GO" id="GO:0000781">
    <property type="term" value="C:chromosome, telomeric region"/>
    <property type="evidence" value="ECO:0007669"/>
    <property type="project" value="UniProtKB-SubCell"/>
</dbReference>
<keyword evidence="6" id="KW-0238">DNA-binding</keyword>
<feature type="compositionally biased region" description="Basic and acidic residues" evidence="8">
    <location>
        <begin position="698"/>
        <end position="707"/>
    </location>
</feature>
<dbReference type="Pfam" id="PF16686">
    <property type="entry name" value="POT1PC"/>
    <property type="match status" value="1"/>
</dbReference>
<keyword evidence="5" id="KW-0779">Telomere</keyword>
<feature type="compositionally biased region" description="Low complexity" evidence="8">
    <location>
        <begin position="277"/>
        <end position="291"/>
    </location>
</feature>
<feature type="compositionally biased region" description="Low complexity" evidence="8">
    <location>
        <begin position="230"/>
        <end position="252"/>
    </location>
</feature>
<evidence type="ECO:0000256" key="6">
    <source>
        <dbReference type="ARBA" id="ARBA00023125"/>
    </source>
</evidence>
<dbReference type="Proteomes" id="UP000780801">
    <property type="component" value="Unassembled WGS sequence"/>
</dbReference>
<evidence type="ECO:0000256" key="5">
    <source>
        <dbReference type="ARBA" id="ARBA00022895"/>
    </source>
</evidence>
<keyword evidence="4" id="KW-0158">Chromosome</keyword>
<dbReference type="EMBL" id="JAABOA010001228">
    <property type="protein sequence ID" value="KAF9582006.1"/>
    <property type="molecule type" value="Genomic_DNA"/>
</dbReference>
<dbReference type="GO" id="GO:0005634">
    <property type="term" value="C:nucleus"/>
    <property type="evidence" value="ECO:0007669"/>
    <property type="project" value="UniProtKB-SubCell"/>
</dbReference>
<evidence type="ECO:0000256" key="7">
    <source>
        <dbReference type="ARBA" id="ARBA00023242"/>
    </source>
</evidence>
<feature type="compositionally biased region" description="Polar residues" evidence="8">
    <location>
        <begin position="334"/>
        <end position="350"/>
    </location>
</feature>
<evidence type="ECO:0000256" key="3">
    <source>
        <dbReference type="ARBA" id="ARBA00008442"/>
    </source>
</evidence>
<evidence type="ECO:0000256" key="8">
    <source>
        <dbReference type="SAM" id="MobiDB-lite"/>
    </source>
</evidence>
<feature type="compositionally biased region" description="Basic residues" evidence="8">
    <location>
        <begin position="648"/>
        <end position="661"/>
    </location>
</feature>
<keyword evidence="7" id="KW-0539">Nucleus</keyword>
<feature type="domain" description="Protection of telomeres protein 1 ssDNA-binding" evidence="9">
    <location>
        <begin position="97"/>
        <end position="181"/>
    </location>
</feature>
<dbReference type="Gene3D" id="2.40.50.140">
    <property type="entry name" value="Nucleic acid-binding proteins"/>
    <property type="match status" value="1"/>
</dbReference>
<evidence type="ECO:0000256" key="2">
    <source>
        <dbReference type="ARBA" id="ARBA00004574"/>
    </source>
</evidence>
<evidence type="ECO:0000259" key="9">
    <source>
        <dbReference type="Pfam" id="PF16686"/>
    </source>
</evidence>
<dbReference type="InterPro" id="IPR032042">
    <property type="entry name" value="POT1PC"/>
</dbReference>
<dbReference type="AlphaFoldDB" id="A0A9P6FWI9"/>
<keyword evidence="11" id="KW-1185">Reference proteome</keyword>
<gene>
    <name evidence="10" type="ORF">BGW38_000783</name>
</gene>
<comment type="similarity">
    <text evidence="3">Belongs to the telombin family.</text>
</comment>
<feature type="compositionally biased region" description="Polar residues" evidence="8">
    <location>
        <begin position="313"/>
        <end position="322"/>
    </location>
</feature>
<feature type="region of interest" description="Disordered" evidence="8">
    <location>
        <begin position="276"/>
        <end position="382"/>
    </location>
</feature>
<feature type="region of interest" description="Disordered" evidence="8">
    <location>
        <begin position="189"/>
        <end position="264"/>
    </location>
</feature>
<comment type="caution">
    <text evidence="10">The sequence shown here is derived from an EMBL/GenBank/DDBJ whole genome shotgun (WGS) entry which is preliminary data.</text>
</comment>
<evidence type="ECO:0000256" key="1">
    <source>
        <dbReference type="ARBA" id="ARBA00004123"/>
    </source>
</evidence>
<evidence type="ECO:0000313" key="11">
    <source>
        <dbReference type="Proteomes" id="UP000780801"/>
    </source>
</evidence>
<evidence type="ECO:0000256" key="4">
    <source>
        <dbReference type="ARBA" id="ARBA00022454"/>
    </source>
</evidence>
<name>A0A9P6FWI9_9FUNG</name>
<protein>
    <recommendedName>
        <fullName evidence="9">Protection of telomeres protein 1 ssDNA-binding domain-containing protein</fullName>
    </recommendedName>
</protein>
<proteinExistence type="inferred from homology"/>
<feature type="compositionally biased region" description="Low complexity" evidence="8">
    <location>
        <begin position="364"/>
        <end position="382"/>
    </location>
</feature>
<sequence>MENFHPSINGADAENRVSILAKNKPLLGLGSKLRTVSQLEIRKFCDFIGEVIPDTLIRDVQAYAQEVFKDCITSSTTIVMTDYTEHDLLPFQDGEGRPMGQASILITLWDEHSTAATEMDIRVGHFLHLKNLLAKVDRQNIIQLSMNGYRGKGFQQADPIAILDPMDPLLRDLRMRKARYEIDLEAQMNDPNRGVAQSITTSAPSAESTPALSVRPTSDNEDNGMKHDTTTTTTMKTTMKTTTATITENSNTPGNPTAEPTLGDCTTAHTLSEFETASASGSASGSASASGSGSGYRSNTFPSPKSPPARKALQSSQESTTLVPRLKREPKSDLSVQKNDPPQIKRSPSMTKEEEASLLRQPITSPTLLSPPLSQSPESPTLIDIDRLKNEVRTNHDAGIRFLKLRVHVIGYYPKTLVDFVAAICDNCRQEYEPLSGMKELPKKCPRCRRPGRIGFHHNFQLKLRDELGQIYDAHIDEPAAKLLGVENAQNPLKKMDSLRRLQQQLEILGVSFNDSASMSLTDMNDASRIWFDCCLRLKRYEKPEALTTSARPLAIMSSAAIAIREVQSDEKLADSEICGSVSSQDSHTHTDKSTYDDLREACTSQTNTSGSAGEISGTQSSLCLYYSTQVHHETDHSTNHVSSTIPSKRKGSSNKGRHAKGIADRQDRSGDSGVEPCMSPASAVVKSVHATDSNSESSKKSKRNQESEGIVLLSPETRGTADHRAYLAFTSIRR</sequence>
<feature type="compositionally biased region" description="Polar residues" evidence="8">
    <location>
        <begin position="195"/>
        <end position="217"/>
    </location>
</feature>
<evidence type="ECO:0000313" key="10">
    <source>
        <dbReference type="EMBL" id="KAF9582006.1"/>
    </source>
</evidence>
<comment type="subcellular location">
    <subcellularLocation>
        <location evidence="2">Chromosome</location>
        <location evidence="2">Telomere</location>
    </subcellularLocation>
    <subcellularLocation>
        <location evidence="1">Nucleus</location>
    </subcellularLocation>
</comment>
<accession>A0A9P6FWI9</accession>